<dbReference type="SUPFAM" id="SSF52540">
    <property type="entry name" value="P-loop containing nucleoside triphosphate hydrolases"/>
    <property type="match status" value="1"/>
</dbReference>
<sequence length="142" mass="15931">MTLKVEKLIGGYGQTEILKDISFKVPSATATALIGLNGSGKTTTINHIIGLMRAKSGAISFNGIDLEKDAYKYRKNLAYIPELPLVYDDLTLREHLQVTIAAYHLDRDQAWNKAEKLLSIFRLSDKLDWFPLDFLRACGKKS</sequence>
<keyword evidence="3" id="KW-0067">ATP-binding</keyword>
<evidence type="ECO:0000256" key="2">
    <source>
        <dbReference type="ARBA" id="ARBA00022741"/>
    </source>
</evidence>
<keyword evidence="1" id="KW-0813">Transport</keyword>
<protein>
    <recommendedName>
        <fullName evidence="4">ABC transporter domain-containing protein</fullName>
    </recommendedName>
</protein>
<name>A0ABR4XR88_9LACO</name>
<accession>A0ABR4XR88</accession>
<dbReference type="Proteomes" id="UP000030023">
    <property type="component" value="Unassembled WGS sequence"/>
</dbReference>
<feature type="domain" description="ABC transporter" evidence="4">
    <location>
        <begin position="18"/>
        <end position="126"/>
    </location>
</feature>
<evidence type="ECO:0000256" key="1">
    <source>
        <dbReference type="ARBA" id="ARBA00022448"/>
    </source>
</evidence>
<dbReference type="PANTHER" id="PTHR42939">
    <property type="entry name" value="ABC TRANSPORTER ATP-BINDING PROTEIN ALBC-RELATED"/>
    <property type="match status" value="1"/>
</dbReference>
<dbReference type="Pfam" id="PF00005">
    <property type="entry name" value="ABC_tran"/>
    <property type="match status" value="1"/>
</dbReference>
<dbReference type="InterPro" id="IPR003439">
    <property type="entry name" value="ABC_transporter-like_ATP-bd"/>
</dbReference>
<dbReference type="Gene3D" id="3.40.50.300">
    <property type="entry name" value="P-loop containing nucleotide triphosphate hydrolases"/>
    <property type="match status" value="1"/>
</dbReference>
<dbReference type="EMBL" id="AXCV01000179">
    <property type="protein sequence ID" value="KGO31859.1"/>
    <property type="molecule type" value="Genomic_DNA"/>
</dbReference>
<evidence type="ECO:0000259" key="4">
    <source>
        <dbReference type="Pfam" id="PF00005"/>
    </source>
</evidence>
<keyword evidence="2" id="KW-0547">Nucleotide-binding</keyword>
<evidence type="ECO:0000313" key="6">
    <source>
        <dbReference type="Proteomes" id="UP000030023"/>
    </source>
</evidence>
<reference evidence="5 6" key="1">
    <citation type="journal article" date="2014" name="Antonie Van Leeuwenhoek">
        <title>Oenococcus alcoholitolerans sp. nov., a lactic acid bacteria isolated from cachaca and ethanol fermentation processes.</title>
        <authorList>
            <person name="Badotti F."/>
            <person name="Moreira A.P."/>
            <person name="Tonon L.A."/>
            <person name="de Lucena B.T."/>
            <person name="Gomes Fde C."/>
            <person name="Kruger R."/>
            <person name="Thompson C.C."/>
            <person name="de Morais M.A.Jr."/>
            <person name="Rosa C.A."/>
            <person name="Thompson F.L."/>
        </authorList>
    </citation>
    <scope>NUCLEOTIDE SEQUENCE [LARGE SCALE GENOMIC DNA]</scope>
    <source>
        <strain evidence="5 6">UFRJ-M7.2.18</strain>
    </source>
</reference>
<evidence type="ECO:0000313" key="5">
    <source>
        <dbReference type="EMBL" id="KGO31859.1"/>
    </source>
</evidence>
<dbReference type="PANTHER" id="PTHR42939:SF5">
    <property type="entry name" value="ABC-TYPE TRANSPORTER ATP-BINDING PROTEIN ECSA"/>
    <property type="match status" value="1"/>
</dbReference>
<evidence type="ECO:0000256" key="3">
    <source>
        <dbReference type="ARBA" id="ARBA00022840"/>
    </source>
</evidence>
<dbReference type="InterPro" id="IPR051782">
    <property type="entry name" value="ABC_Transporter_VariousFunc"/>
</dbReference>
<keyword evidence="6" id="KW-1185">Reference proteome</keyword>
<comment type="caution">
    <text evidence="5">The sequence shown here is derived from an EMBL/GenBank/DDBJ whole genome shotgun (WGS) entry which is preliminary data.</text>
</comment>
<dbReference type="InterPro" id="IPR027417">
    <property type="entry name" value="P-loop_NTPase"/>
</dbReference>
<gene>
    <name evidence="5" type="ORF">Q757_04575</name>
</gene>
<proteinExistence type="predicted"/>
<organism evidence="5 6">
    <name type="scientific">Oenococcus alcoholitolerans</name>
    <dbReference type="NCBI Taxonomy" id="931074"/>
    <lineage>
        <taxon>Bacteria</taxon>
        <taxon>Bacillati</taxon>
        <taxon>Bacillota</taxon>
        <taxon>Bacilli</taxon>
        <taxon>Lactobacillales</taxon>
        <taxon>Lactobacillaceae</taxon>
        <taxon>Oenococcus</taxon>
    </lineage>
</organism>